<evidence type="ECO:0000259" key="2">
    <source>
        <dbReference type="Pfam" id="PF07727"/>
    </source>
</evidence>
<dbReference type="EMBL" id="BAABME010011470">
    <property type="protein sequence ID" value="GAA0183802.1"/>
    <property type="molecule type" value="Genomic_DNA"/>
</dbReference>
<comment type="caution">
    <text evidence="3">The sequence shown here is derived from an EMBL/GenBank/DDBJ whole genome shotgun (WGS) entry which is preliminary data.</text>
</comment>
<dbReference type="PANTHER" id="PTHR47481">
    <property type="match status" value="1"/>
</dbReference>
<dbReference type="AlphaFoldDB" id="A0AAV3RR27"/>
<accession>A0AAV3RR27</accession>
<reference evidence="3 4" key="1">
    <citation type="submission" date="2024-01" db="EMBL/GenBank/DDBJ databases">
        <title>The complete chloroplast genome sequence of Lithospermum erythrorhizon: insights into the phylogenetic relationship among Boraginaceae species and the maternal lineages of purple gromwells.</title>
        <authorList>
            <person name="Okada T."/>
            <person name="Watanabe K."/>
        </authorList>
    </citation>
    <scope>NUCLEOTIDE SEQUENCE [LARGE SCALE GENOMIC DNA]</scope>
</reference>
<feature type="domain" description="Reverse transcriptase Ty1/copia-type" evidence="2">
    <location>
        <begin position="442"/>
        <end position="500"/>
    </location>
</feature>
<dbReference type="Pfam" id="PF07727">
    <property type="entry name" value="RVT_2"/>
    <property type="match status" value="1"/>
</dbReference>
<dbReference type="InterPro" id="IPR013103">
    <property type="entry name" value="RVT_2"/>
</dbReference>
<feature type="region of interest" description="Disordered" evidence="1">
    <location>
        <begin position="248"/>
        <end position="287"/>
    </location>
</feature>
<feature type="compositionally biased region" description="Pro residues" evidence="1">
    <location>
        <begin position="361"/>
        <end position="374"/>
    </location>
</feature>
<dbReference type="PANTHER" id="PTHR47481:SF22">
    <property type="entry name" value="RETROTRANSPOSON GAG DOMAIN-CONTAINING PROTEIN"/>
    <property type="match status" value="1"/>
</dbReference>
<feature type="compositionally biased region" description="Pro residues" evidence="1">
    <location>
        <begin position="249"/>
        <end position="266"/>
    </location>
</feature>
<name>A0AAV3RR27_LITER</name>
<evidence type="ECO:0000313" key="4">
    <source>
        <dbReference type="Proteomes" id="UP001454036"/>
    </source>
</evidence>
<evidence type="ECO:0000256" key="1">
    <source>
        <dbReference type="SAM" id="MobiDB-lite"/>
    </source>
</evidence>
<gene>
    <name evidence="3" type="ORF">LIER_31152</name>
</gene>
<sequence length="642" mass="71791">MCFVVMSHHLKYSSAIQLINTLTCVMVLLKEPECLMWVSLLYSFKAIHAYKTHGRPLYTIFYILLSCENSAFVSSIGNLRVKGQGLLGYVTGATPPPPISSPEFAPWNRQDATILSCLISSLLEEVAPDSVDNTSKELRDALREIYQTDSTIRTMNLRVDLSATEQQNLSITAYFNKCQRIRDELSAINKSPTHEDYMRQVLTNLRPEFSEVRTNILPRVAQTFVADAKSQLMAHEYMLAKALGLHAPAPNPSTIPQPEPPTPSAPAPRQFQQPRPSFQSRGNPRPSFQRCVCLETGRVYIAKHVEFHESTILLSKPSLLGTPPISPPSSVPYSTAPVRIDIEPRLPLMGTDPGVQQPSVPNSPLPSDPHPLPLGSPISRSSAGSPPKMHVLQSDANRCPLWHAAIQDEIDAMMRTNTLSLVPQLPSMHVIGCRWIYKLKKDAQDTFSPVVKHRTVRLMLTLTITFQWPLRQIDIQNAFLHGDLVETVYMQQPPGFISDSSLAVLLSQSNNLLMHFLGLPTCETWGVIDYYLGISLRPLADGSLFLSQRQYIVDMLDRLGMSSCKGVSTPIATSTVLSSDPPFTNPKKYRKAVRTLQYVTLTRPGLAFAVNRVCQFMHDPHDSHWDVVKRILQYFQTTKDQG</sequence>
<evidence type="ECO:0000313" key="3">
    <source>
        <dbReference type="EMBL" id="GAA0183802.1"/>
    </source>
</evidence>
<feature type="compositionally biased region" description="Low complexity" evidence="1">
    <location>
        <begin position="267"/>
        <end position="281"/>
    </location>
</feature>
<keyword evidence="4" id="KW-1185">Reference proteome</keyword>
<feature type="region of interest" description="Disordered" evidence="1">
    <location>
        <begin position="348"/>
        <end position="390"/>
    </location>
</feature>
<proteinExistence type="predicted"/>
<dbReference type="Pfam" id="PF14223">
    <property type="entry name" value="Retrotran_gag_2"/>
    <property type="match status" value="1"/>
</dbReference>
<protein>
    <recommendedName>
        <fullName evidence="2">Reverse transcriptase Ty1/copia-type domain-containing protein</fullName>
    </recommendedName>
</protein>
<organism evidence="3 4">
    <name type="scientific">Lithospermum erythrorhizon</name>
    <name type="common">Purple gromwell</name>
    <name type="synonym">Lithospermum officinale var. erythrorhizon</name>
    <dbReference type="NCBI Taxonomy" id="34254"/>
    <lineage>
        <taxon>Eukaryota</taxon>
        <taxon>Viridiplantae</taxon>
        <taxon>Streptophyta</taxon>
        <taxon>Embryophyta</taxon>
        <taxon>Tracheophyta</taxon>
        <taxon>Spermatophyta</taxon>
        <taxon>Magnoliopsida</taxon>
        <taxon>eudicotyledons</taxon>
        <taxon>Gunneridae</taxon>
        <taxon>Pentapetalae</taxon>
        <taxon>asterids</taxon>
        <taxon>lamiids</taxon>
        <taxon>Boraginales</taxon>
        <taxon>Boraginaceae</taxon>
        <taxon>Boraginoideae</taxon>
        <taxon>Lithospermeae</taxon>
        <taxon>Lithospermum</taxon>
    </lineage>
</organism>
<dbReference type="Proteomes" id="UP001454036">
    <property type="component" value="Unassembled WGS sequence"/>
</dbReference>